<evidence type="ECO:0000256" key="7">
    <source>
        <dbReference type="ARBA" id="ARBA00022692"/>
    </source>
</evidence>
<evidence type="ECO:0000256" key="9">
    <source>
        <dbReference type="ARBA" id="ARBA00022968"/>
    </source>
</evidence>
<dbReference type="AlphaFoldDB" id="A0A914Q8Y9"/>
<dbReference type="GO" id="GO:0016020">
    <property type="term" value="C:membrane"/>
    <property type="evidence" value="ECO:0007669"/>
    <property type="project" value="UniProtKB-SubCell"/>
</dbReference>
<dbReference type="InterPro" id="IPR026050">
    <property type="entry name" value="C1GALT1/C1GALT1_chp1"/>
</dbReference>
<evidence type="ECO:0000256" key="6">
    <source>
        <dbReference type="ARBA" id="ARBA00022679"/>
    </source>
</evidence>
<evidence type="ECO:0000256" key="5">
    <source>
        <dbReference type="ARBA" id="ARBA00022676"/>
    </source>
</evidence>
<proteinExistence type="inferred from homology"/>
<reference evidence="14" key="1">
    <citation type="submission" date="2022-11" db="UniProtKB">
        <authorList>
            <consortium name="WormBaseParasite"/>
        </authorList>
    </citation>
    <scope>IDENTIFICATION</scope>
</reference>
<evidence type="ECO:0000256" key="3">
    <source>
        <dbReference type="ARBA" id="ARBA00006462"/>
    </source>
</evidence>
<keyword evidence="11" id="KW-0472">Membrane</keyword>
<accession>A0A914Q8Y9</accession>
<dbReference type="WBParaSite" id="PDA_v2.g25558.t1">
    <property type="protein sequence ID" value="PDA_v2.g25558.t1"/>
    <property type="gene ID" value="PDA_v2.g25558"/>
</dbReference>
<dbReference type="Pfam" id="PF02434">
    <property type="entry name" value="Fringe"/>
    <property type="match status" value="1"/>
</dbReference>
<evidence type="ECO:0000256" key="4">
    <source>
        <dbReference type="ARBA" id="ARBA00012557"/>
    </source>
</evidence>
<sequence length="144" mass="16341">MKADDDTYVIVENLRFMLLAYSPNDPVYFGCKFKPFTKQGYMSGGSGYVLSSIREAVKRFVTEAIPDPKKCKEKGTGAEDAEIGKCLENVNVIAGDSRDSQGRHRMLPFSPLSHLQAGGNKTMPVWFYKYMFYPYEQQQSQSLR</sequence>
<dbReference type="GO" id="GO:0016263">
    <property type="term" value="F:glycoprotein-N-acetylgalactosamine 3-beta-galactosyltransferase activity"/>
    <property type="evidence" value="ECO:0007669"/>
    <property type="project" value="UniProtKB-EC"/>
</dbReference>
<evidence type="ECO:0000256" key="1">
    <source>
        <dbReference type="ARBA" id="ARBA00004606"/>
    </source>
</evidence>
<keyword evidence="9" id="KW-0735">Signal-anchor</keyword>
<organism evidence="13 14">
    <name type="scientific">Panagrolaimus davidi</name>
    <dbReference type="NCBI Taxonomy" id="227884"/>
    <lineage>
        <taxon>Eukaryota</taxon>
        <taxon>Metazoa</taxon>
        <taxon>Ecdysozoa</taxon>
        <taxon>Nematoda</taxon>
        <taxon>Chromadorea</taxon>
        <taxon>Rhabditida</taxon>
        <taxon>Tylenchina</taxon>
        <taxon>Panagrolaimomorpha</taxon>
        <taxon>Panagrolaimoidea</taxon>
        <taxon>Panagrolaimidae</taxon>
        <taxon>Panagrolaimus</taxon>
    </lineage>
</organism>
<dbReference type="InterPro" id="IPR003378">
    <property type="entry name" value="Fringe-like_glycosylTrfase"/>
</dbReference>
<evidence type="ECO:0000259" key="12">
    <source>
        <dbReference type="Pfam" id="PF02434"/>
    </source>
</evidence>
<keyword evidence="13" id="KW-1185">Reference proteome</keyword>
<evidence type="ECO:0000256" key="11">
    <source>
        <dbReference type="ARBA" id="ARBA00023136"/>
    </source>
</evidence>
<keyword evidence="5" id="KW-0328">Glycosyltransferase</keyword>
<dbReference type="Gene3D" id="3.90.550.50">
    <property type="match status" value="1"/>
</dbReference>
<protein>
    <recommendedName>
        <fullName evidence="4">N-acetylgalactosaminide beta-1,3-galactosyltransferase</fullName>
        <ecNumber evidence="4">2.4.1.122</ecNumber>
    </recommendedName>
</protein>
<feature type="domain" description="Fringe-like glycosyltransferase" evidence="12">
    <location>
        <begin position="2"/>
        <end position="89"/>
    </location>
</feature>
<evidence type="ECO:0000256" key="10">
    <source>
        <dbReference type="ARBA" id="ARBA00022989"/>
    </source>
</evidence>
<keyword evidence="8" id="KW-0547">Nucleotide-binding</keyword>
<evidence type="ECO:0000313" key="13">
    <source>
        <dbReference type="Proteomes" id="UP000887578"/>
    </source>
</evidence>
<keyword evidence="7" id="KW-0812">Transmembrane</keyword>
<keyword evidence="10" id="KW-1133">Transmembrane helix</keyword>
<evidence type="ECO:0000256" key="2">
    <source>
        <dbReference type="ARBA" id="ARBA00004922"/>
    </source>
</evidence>
<evidence type="ECO:0000313" key="14">
    <source>
        <dbReference type="WBParaSite" id="PDA_v2.g25558.t1"/>
    </source>
</evidence>
<evidence type="ECO:0000256" key="8">
    <source>
        <dbReference type="ARBA" id="ARBA00022741"/>
    </source>
</evidence>
<dbReference type="PANTHER" id="PTHR23033">
    <property type="entry name" value="BETA1,3-GALACTOSYLTRANSFERASE"/>
    <property type="match status" value="1"/>
</dbReference>
<dbReference type="GO" id="GO:0000166">
    <property type="term" value="F:nucleotide binding"/>
    <property type="evidence" value="ECO:0007669"/>
    <property type="project" value="UniProtKB-KW"/>
</dbReference>
<keyword evidence="6" id="KW-0808">Transferase</keyword>
<comment type="similarity">
    <text evidence="3">Belongs to the glycosyltransferase 31 family. Beta3-Gal-T subfamily.</text>
</comment>
<comment type="subcellular location">
    <subcellularLocation>
        <location evidence="1">Membrane</location>
        <topology evidence="1">Single-pass type II membrane protein</topology>
    </subcellularLocation>
</comment>
<dbReference type="EC" id="2.4.1.122" evidence="4"/>
<dbReference type="PANTHER" id="PTHR23033:SF14">
    <property type="entry name" value="GLYCOPROTEIN-N-ACETYLGALACTOSAMINE 3-BETA-GALACTOSYLTRANSFERASE 1-RELATED"/>
    <property type="match status" value="1"/>
</dbReference>
<comment type="pathway">
    <text evidence="2">Protein modification; protein glycosylation.</text>
</comment>
<dbReference type="Proteomes" id="UP000887578">
    <property type="component" value="Unplaced"/>
</dbReference>
<name>A0A914Q8Y9_9BILA</name>